<dbReference type="GO" id="GO:0009234">
    <property type="term" value="P:menaquinone biosynthetic process"/>
    <property type="evidence" value="ECO:0007669"/>
    <property type="project" value="UniProtKB-UniRule"/>
</dbReference>
<dbReference type="EC" id="2.2.1.9" evidence="6"/>
<evidence type="ECO:0000259" key="7">
    <source>
        <dbReference type="Pfam" id="PF02775"/>
    </source>
</evidence>
<feature type="domain" description="Thiamine pyrophosphate enzyme N-terminal TPP-binding" evidence="8">
    <location>
        <begin position="12"/>
        <end position="120"/>
    </location>
</feature>
<comment type="similarity">
    <text evidence="6">Belongs to the TPP enzyme family. MenD subfamily.</text>
</comment>
<dbReference type="GO" id="GO:0070204">
    <property type="term" value="F:2-succinyl-5-enolpyruvyl-6-hydroxy-3-cyclohexene-1-carboxylic-acid synthase activity"/>
    <property type="evidence" value="ECO:0007669"/>
    <property type="project" value="UniProtKB-UniRule"/>
</dbReference>
<protein>
    <recommendedName>
        <fullName evidence="6">2-succinyl-5-enolpyruvyl-6-hydroxy-3-cyclohexene-1-carboxylate synthase</fullName>
        <shortName evidence="6">SEPHCHC synthase</shortName>
        <ecNumber evidence="6">2.2.1.9</ecNumber>
    </recommendedName>
    <alternativeName>
        <fullName evidence="6">Menaquinone biosynthesis protein MenD</fullName>
    </alternativeName>
</protein>
<dbReference type="CDD" id="cd02009">
    <property type="entry name" value="TPP_SHCHC_synthase"/>
    <property type="match status" value="1"/>
</dbReference>
<keyword evidence="6" id="KW-0474">Menaquinone biosynthesis</keyword>
<sequence length="580" mass="64491">MYANEPLVLELMSLLRSHEVKHIVISPGSRHYAFTRSFENDDYFSLYSIVDERSAAFFALGLIQATGESAAVICTSGTASINYGSAIAEAYYQKLPLVAITADRLPDFLHQMEDQMLDQRQLFEGFVRLTVQLRPITSERDRWYCNRVINEALLEAQDEGGGPVHINVPIESHTNVQFDTVALPDARVIKRHRPGADEGAWSDIASRLTGKRVLLLWGQTAEVSERTLTALTSFASILDVSVFADHLSNVHHPIRVTNPLGLLKSLSPSSTDMRPDIVITLGGNIVFKEESKSYLAGVDFEHWRVDSDGKVSDLYRKLTDVIATKPYVFFEQVVAASESVEEEHTFAKRMLNAGSSIDSPKASYGELAIIGELMKRLPVNSALHIANSAPIRMTQLYPLDSSIAVFCNRGVNGIDGCMSTAIGYAAARPDRQVFLIIGDLTFFYDMNSLWNRHLPTNLRILLINNDGGAIMHSPLPKDYNDRASRHVSAGHHTSAQGWIESLGLAYSSARTAGDAKSQLDWLVNPSADESRVVEVFTEKVSDIQQLRSYYGRLHEVTGAQRFKGRARRSVGRVLRTLHLR</sequence>
<dbReference type="Pfam" id="PF02776">
    <property type="entry name" value="TPP_enzyme_N"/>
    <property type="match status" value="1"/>
</dbReference>
<dbReference type="Gene3D" id="3.40.50.970">
    <property type="match status" value="2"/>
</dbReference>
<dbReference type="Pfam" id="PF02775">
    <property type="entry name" value="TPP_enzyme_C"/>
    <property type="match status" value="1"/>
</dbReference>
<accession>A0A839FQU8</accession>
<dbReference type="UniPathway" id="UPA01057">
    <property type="reaction ID" value="UER00164"/>
</dbReference>
<comment type="function">
    <text evidence="6">Catalyzes the thiamine diphosphate-dependent decarboxylation of 2-oxoglutarate and the subsequent addition of the resulting succinic semialdehyde-thiamine pyrophosphate anion to isochorismate to yield 2-succinyl-5-enolpyruvyl-6-hydroxy-3-cyclohexene-1-carboxylate (SEPHCHC).</text>
</comment>
<evidence type="ECO:0000256" key="3">
    <source>
        <dbReference type="ARBA" id="ARBA00022842"/>
    </source>
</evidence>
<dbReference type="NCBIfam" id="TIGR00173">
    <property type="entry name" value="menD"/>
    <property type="match status" value="1"/>
</dbReference>
<evidence type="ECO:0000256" key="1">
    <source>
        <dbReference type="ARBA" id="ARBA00022679"/>
    </source>
</evidence>
<dbReference type="InterPro" id="IPR012001">
    <property type="entry name" value="Thiamin_PyroP_enz_TPP-bd_dom"/>
</dbReference>
<dbReference type="AlphaFoldDB" id="A0A839FQU8"/>
<dbReference type="InterPro" id="IPR029061">
    <property type="entry name" value="THDP-binding"/>
</dbReference>
<evidence type="ECO:0000256" key="5">
    <source>
        <dbReference type="ARBA" id="ARBA00023211"/>
    </source>
</evidence>
<keyword evidence="5 6" id="KW-0464">Manganese</keyword>
<dbReference type="UniPathway" id="UPA00079"/>
<dbReference type="Gene3D" id="3.40.50.1220">
    <property type="entry name" value="TPP-binding domain"/>
    <property type="match status" value="1"/>
</dbReference>
<dbReference type="HAMAP" id="MF_01659">
    <property type="entry name" value="MenD"/>
    <property type="match status" value="1"/>
</dbReference>
<keyword evidence="2 6" id="KW-0479">Metal-binding</keyword>
<evidence type="ECO:0000313" key="9">
    <source>
        <dbReference type="EMBL" id="MBA8921001.1"/>
    </source>
</evidence>
<dbReference type="EMBL" id="JACJIH010000001">
    <property type="protein sequence ID" value="MBA8921001.1"/>
    <property type="molecule type" value="Genomic_DNA"/>
</dbReference>
<proteinExistence type="inferred from homology"/>
<comment type="pathway">
    <text evidence="6">Quinol/quinone metabolism; menaquinone biosynthesis.</text>
</comment>
<dbReference type="PANTHER" id="PTHR42916:SF1">
    <property type="entry name" value="PROTEIN PHYLLO, CHLOROPLASTIC"/>
    <property type="match status" value="1"/>
</dbReference>
<dbReference type="RefSeq" id="WP_182495145.1">
    <property type="nucleotide sequence ID" value="NZ_BAAAKT010000002.1"/>
</dbReference>
<dbReference type="Proteomes" id="UP000546252">
    <property type="component" value="Unassembled WGS sequence"/>
</dbReference>
<comment type="pathway">
    <text evidence="6">Quinol/quinone metabolism; 1,4-dihydroxy-2-naphthoate biosynthesis; 1,4-dihydroxy-2-naphthoate from chorismate: step 2/7.</text>
</comment>
<evidence type="ECO:0000256" key="2">
    <source>
        <dbReference type="ARBA" id="ARBA00022723"/>
    </source>
</evidence>
<reference evidence="9 10" key="1">
    <citation type="submission" date="2020-08" db="EMBL/GenBank/DDBJ databases">
        <title>Sequencing the genomes of 1000 actinobacteria strains.</title>
        <authorList>
            <person name="Klenk H.-P."/>
        </authorList>
    </citation>
    <scope>NUCLEOTIDE SEQUENCE [LARGE SCALE GENOMIC DNA]</scope>
    <source>
        <strain evidence="9 10">DSM 19081</strain>
    </source>
</reference>
<keyword evidence="4 6" id="KW-0786">Thiamine pyrophosphate</keyword>
<dbReference type="PIRSF" id="PIRSF004983">
    <property type="entry name" value="MenD"/>
    <property type="match status" value="1"/>
</dbReference>
<dbReference type="InterPro" id="IPR004433">
    <property type="entry name" value="MenaQ_synth_MenD"/>
</dbReference>
<dbReference type="SUPFAM" id="SSF52518">
    <property type="entry name" value="Thiamin diphosphate-binding fold (THDP-binding)"/>
    <property type="match status" value="2"/>
</dbReference>
<dbReference type="GO" id="GO:0000287">
    <property type="term" value="F:magnesium ion binding"/>
    <property type="evidence" value="ECO:0007669"/>
    <property type="project" value="UniProtKB-UniRule"/>
</dbReference>
<dbReference type="GO" id="GO:0030145">
    <property type="term" value="F:manganese ion binding"/>
    <property type="evidence" value="ECO:0007669"/>
    <property type="project" value="UniProtKB-UniRule"/>
</dbReference>
<comment type="catalytic activity">
    <reaction evidence="6">
        <text>isochorismate + 2-oxoglutarate + H(+) = 5-enolpyruvoyl-6-hydroxy-2-succinyl-cyclohex-3-ene-1-carboxylate + CO2</text>
        <dbReference type="Rhea" id="RHEA:25593"/>
        <dbReference type="ChEBI" id="CHEBI:15378"/>
        <dbReference type="ChEBI" id="CHEBI:16526"/>
        <dbReference type="ChEBI" id="CHEBI:16810"/>
        <dbReference type="ChEBI" id="CHEBI:29780"/>
        <dbReference type="ChEBI" id="CHEBI:58818"/>
        <dbReference type="EC" id="2.2.1.9"/>
    </reaction>
</comment>
<dbReference type="CDD" id="cd07037">
    <property type="entry name" value="TPP_PYR_MenD"/>
    <property type="match status" value="1"/>
</dbReference>
<evidence type="ECO:0000259" key="8">
    <source>
        <dbReference type="Pfam" id="PF02776"/>
    </source>
</evidence>
<organism evidence="9 10">
    <name type="scientific">Nesterenkonia jeotgali</name>
    <dbReference type="NCBI Taxonomy" id="317018"/>
    <lineage>
        <taxon>Bacteria</taxon>
        <taxon>Bacillati</taxon>
        <taxon>Actinomycetota</taxon>
        <taxon>Actinomycetes</taxon>
        <taxon>Micrococcales</taxon>
        <taxon>Micrococcaceae</taxon>
        <taxon>Nesterenkonia</taxon>
    </lineage>
</organism>
<gene>
    <name evidence="6" type="primary">menD</name>
    <name evidence="9" type="ORF">HNR24_000934</name>
</gene>
<evidence type="ECO:0000256" key="4">
    <source>
        <dbReference type="ARBA" id="ARBA00023052"/>
    </source>
</evidence>
<keyword evidence="3 6" id="KW-0460">Magnesium</keyword>
<evidence type="ECO:0000313" key="10">
    <source>
        <dbReference type="Proteomes" id="UP000546252"/>
    </source>
</evidence>
<dbReference type="InterPro" id="IPR011766">
    <property type="entry name" value="TPP_enzyme_TPP-bd"/>
</dbReference>
<feature type="domain" description="Thiamine pyrophosphate enzyme TPP-binding" evidence="7">
    <location>
        <begin position="417"/>
        <end position="526"/>
    </location>
</feature>
<comment type="caution">
    <text evidence="9">The sequence shown here is derived from an EMBL/GenBank/DDBJ whole genome shotgun (WGS) entry which is preliminary data.</text>
</comment>
<dbReference type="GO" id="GO:0030976">
    <property type="term" value="F:thiamine pyrophosphate binding"/>
    <property type="evidence" value="ECO:0007669"/>
    <property type="project" value="UniProtKB-UniRule"/>
</dbReference>
<comment type="subunit">
    <text evidence="6">Homodimer.</text>
</comment>
<keyword evidence="1 6" id="KW-0808">Transferase</keyword>
<dbReference type="PANTHER" id="PTHR42916">
    <property type="entry name" value="2-SUCCINYL-5-ENOLPYRUVYL-6-HYDROXY-3-CYCLOHEXENE-1-CARBOXYLATE SYNTHASE"/>
    <property type="match status" value="1"/>
</dbReference>
<comment type="cofactor">
    <cofactor evidence="6">
        <name>thiamine diphosphate</name>
        <dbReference type="ChEBI" id="CHEBI:58937"/>
    </cofactor>
    <text evidence="6">Binds 1 thiamine pyrophosphate per subunit.</text>
</comment>
<evidence type="ECO:0000256" key="6">
    <source>
        <dbReference type="HAMAP-Rule" id="MF_01659"/>
    </source>
</evidence>
<comment type="cofactor">
    <cofactor evidence="6">
        <name>Mg(2+)</name>
        <dbReference type="ChEBI" id="CHEBI:18420"/>
    </cofactor>
    <cofactor evidence="6">
        <name>Mn(2+)</name>
        <dbReference type="ChEBI" id="CHEBI:29035"/>
    </cofactor>
</comment>
<name>A0A839FQU8_9MICC</name>